<dbReference type="Gene3D" id="3.90.1720.10">
    <property type="entry name" value="endopeptidase domain like (from Nostoc punctiforme)"/>
    <property type="match status" value="1"/>
</dbReference>
<dbReference type="Pfam" id="PF05257">
    <property type="entry name" value="CHAP"/>
    <property type="match status" value="1"/>
</dbReference>
<dbReference type="Proteomes" id="UP000193498">
    <property type="component" value="Unassembled WGS sequence"/>
</dbReference>
<gene>
    <name evidence="4" type="ORF">K493DRAFT_299141</name>
</gene>
<evidence type="ECO:0000313" key="5">
    <source>
        <dbReference type="Proteomes" id="UP000193498"/>
    </source>
</evidence>
<dbReference type="InterPro" id="IPR007921">
    <property type="entry name" value="CHAP_dom"/>
</dbReference>
<dbReference type="PROSITE" id="PS50911">
    <property type="entry name" value="CHAP"/>
    <property type="match status" value="1"/>
</dbReference>
<keyword evidence="2" id="KW-0732">Signal</keyword>
<evidence type="ECO:0000313" key="4">
    <source>
        <dbReference type="EMBL" id="ORX99943.1"/>
    </source>
</evidence>
<dbReference type="SUPFAM" id="SSF54001">
    <property type="entry name" value="Cysteine proteinases"/>
    <property type="match status" value="1"/>
</dbReference>
<dbReference type="EMBL" id="MCFE01000090">
    <property type="protein sequence ID" value="ORX99943.1"/>
    <property type="molecule type" value="Genomic_DNA"/>
</dbReference>
<evidence type="ECO:0000259" key="3">
    <source>
        <dbReference type="PROSITE" id="PS50911"/>
    </source>
</evidence>
<sequence length="231" mass="24307">MNSFLCLLVLALCLTANVVDTLPLHDVSRPSLGLAGAVDAAKAHTLMKKDKYSHGSGTNNYGNGKDYYNGSKSYSNGNGNSKSNGDENSSGIGSSGSNGSSSSGSNSQSTTSSKGTLQFRFNNGQCTDWADARYAQLSGHHVAWSGDALTWTSSARNAAGWTVSNQPKVPSIIVIQPGNQGVGSDGHVAVVERIESDGEVYTSNYNYNGGPYVKTYVTFKTGNGVSFIWHD</sequence>
<evidence type="ECO:0000256" key="2">
    <source>
        <dbReference type="SAM" id="SignalP"/>
    </source>
</evidence>
<feature type="signal peptide" evidence="2">
    <location>
        <begin position="1"/>
        <end position="21"/>
    </location>
</feature>
<reference evidence="4 5" key="1">
    <citation type="submission" date="2016-07" db="EMBL/GenBank/DDBJ databases">
        <title>Pervasive Adenine N6-methylation of Active Genes in Fungi.</title>
        <authorList>
            <consortium name="DOE Joint Genome Institute"/>
            <person name="Mondo S.J."/>
            <person name="Dannebaum R.O."/>
            <person name="Kuo R.C."/>
            <person name="Labutti K."/>
            <person name="Haridas S."/>
            <person name="Kuo A."/>
            <person name="Salamov A."/>
            <person name="Ahrendt S.R."/>
            <person name="Lipzen A."/>
            <person name="Sullivan W."/>
            <person name="Andreopoulos W.B."/>
            <person name="Clum A."/>
            <person name="Lindquist E."/>
            <person name="Daum C."/>
            <person name="Ramamoorthy G.K."/>
            <person name="Gryganskyi A."/>
            <person name="Culley D."/>
            <person name="Magnuson J.K."/>
            <person name="James T.Y."/>
            <person name="O'Malley M.A."/>
            <person name="Stajich J.E."/>
            <person name="Spatafora J.W."/>
            <person name="Visel A."/>
            <person name="Grigoriev I.V."/>
        </authorList>
    </citation>
    <scope>NUCLEOTIDE SEQUENCE [LARGE SCALE GENOMIC DNA]</scope>
    <source>
        <strain evidence="4 5">CBS 931.73</strain>
    </source>
</reference>
<organism evidence="4 5">
    <name type="scientific">Basidiobolus meristosporus CBS 931.73</name>
    <dbReference type="NCBI Taxonomy" id="1314790"/>
    <lineage>
        <taxon>Eukaryota</taxon>
        <taxon>Fungi</taxon>
        <taxon>Fungi incertae sedis</taxon>
        <taxon>Zoopagomycota</taxon>
        <taxon>Entomophthoromycotina</taxon>
        <taxon>Basidiobolomycetes</taxon>
        <taxon>Basidiobolales</taxon>
        <taxon>Basidiobolaceae</taxon>
        <taxon>Basidiobolus</taxon>
    </lineage>
</organism>
<protein>
    <recommendedName>
        <fullName evidence="3">Peptidase C51 domain-containing protein</fullName>
    </recommendedName>
</protein>
<keyword evidence="5" id="KW-1185">Reference proteome</keyword>
<dbReference type="InterPro" id="IPR038765">
    <property type="entry name" value="Papain-like_cys_pep_sf"/>
</dbReference>
<dbReference type="AlphaFoldDB" id="A0A1Y1YQ45"/>
<accession>A0A1Y1YQ45</accession>
<feature type="chain" id="PRO_5012756452" description="Peptidase C51 domain-containing protein" evidence="2">
    <location>
        <begin position="22"/>
        <end position="231"/>
    </location>
</feature>
<dbReference type="InParanoid" id="A0A1Y1YQ45"/>
<evidence type="ECO:0000256" key="1">
    <source>
        <dbReference type="SAM" id="MobiDB-lite"/>
    </source>
</evidence>
<feature type="region of interest" description="Disordered" evidence="1">
    <location>
        <begin position="72"/>
        <end position="116"/>
    </location>
</feature>
<feature type="domain" description="Peptidase C51" evidence="3">
    <location>
        <begin position="101"/>
        <end position="229"/>
    </location>
</feature>
<name>A0A1Y1YQ45_9FUNG</name>
<proteinExistence type="predicted"/>
<comment type="caution">
    <text evidence="4">The sequence shown here is derived from an EMBL/GenBank/DDBJ whole genome shotgun (WGS) entry which is preliminary data.</text>
</comment>